<dbReference type="GO" id="GO:0030234">
    <property type="term" value="F:enzyme regulator activity"/>
    <property type="evidence" value="ECO:0007669"/>
    <property type="project" value="TreeGrafter"/>
</dbReference>
<dbReference type="OrthoDB" id="9803653at2"/>
<evidence type="ECO:0000313" key="2">
    <source>
        <dbReference type="EMBL" id="QDV05296.1"/>
    </source>
</evidence>
<dbReference type="GO" id="GO:0009252">
    <property type="term" value="P:peptidoglycan biosynthetic process"/>
    <property type="evidence" value="ECO:0007669"/>
    <property type="project" value="TreeGrafter"/>
</dbReference>
<feature type="signal peptide" evidence="1">
    <location>
        <begin position="1"/>
        <end position="19"/>
    </location>
</feature>
<dbReference type="RefSeq" id="WP_145194710.1">
    <property type="nucleotide sequence ID" value="NZ_CP036434.1"/>
</dbReference>
<organism evidence="2 3">
    <name type="scientific">Saltatorellus ferox</name>
    <dbReference type="NCBI Taxonomy" id="2528018"/>
    <lineage>
        <taxon>Bacteria</taxon>
        <taxon>Pseudomonadati</taxon>
        <taxon>Planctomycetota</taxon>
        <taxon>Planctomycetia</taxon>
        <taxon>Planctomycetia incertae sedis</taxon>
        <taxon>Saltatorellus</taxon>
    </lineage>
</organism>
<dbReference type="Pfam" id="PF13036">
    <property type="entry name" value="LpoB"/>
    <property type="match status" value="1"/>
</dbReference>
<dbReference type="EMBL" id="CP036434">
    <property type="protein sequence ID" value="QDV05296.1"/>
    <property type="molecule type" value="Genomic_DNA"/>
</dbReference>
<feature type="chain" id="PRO_5022121815" description="Penicillin-binding protein activator LpoB" evidence="1">
    <location>
        <begin position="20"/>
        <end position="213"/>
    </location>
</feature>
<name>A0A518EMJ6_9BACT</name>
<dbReference type="Proteomes" id="UP000320390">
    <property type="component" value="Chromosome"/>
</dbReference>
<evidence type="ECO:0000313" key="3">
    <source>
        <dbReference type="Proteomes" id="UP000320390"/>
    </source>
</evidence>
<dbReference type="PANTHER" id="PTHR40593:SF1">
    <property type="entry name" value="PENICILLIN-BINDING PROTEIN ACTIVATOR LPOB"/>
    <property type="match status" value="1"/>
</dbReference>
<dbReference type="GO" id="GO:0031241">
    <property type="term" value="C:periplasmic side of cell outer membrane"/>
    <property type="evidence" value="ECO:0007669"/>
    <property type="project" value="TreeGrafter"/>
</dbReference>
<reference evidence="2 3" key="1">
    <citation type="submission" date="2019-02" db="EMBL/GenBank/DDBJ databases">
        <title>Deep-cultivation of Planctomycetes and their phenomic and genomic characterization uncovers novel biology.</title>
        <authorList>
            <person name="Wiegand S."/>
            <person name="Jogler M."/>
            <person name="Boedeker C."/>
            <person name="Pinto D."/>
            <person name="Vollmers J."/>
            <person name="Rivas-Marin E."/>
            <person name="Kohn T."/>
            <person name="Peeters S.H."/>
            <person name="Heuer A."/>
            <person name="Rast P."/>
            <person name="Oberbeckmann S."/>
            <person name="Bunk B."/>
            <person name="Jeske O."/>
            <person name="Meyerdierks A."/>
            <person name="Storesund J.E."/>
            <person name="Kallscheuer N."/>
            <person name="Luecker S."/>
            <person name="Lage O.M."/>
            <person name="Pohl T."/>
            <person name="Merkel B.J."/>
            <person name="Hornburger P."/>
            <person name="Mueller R.-W."/>
            <person name="Bruemmer F."/>
            <person name="Labrenz M."/>
            <person name="Spormann A.M."/>
            <person name="Op den Camp H."/>
            <person name="Overmann J."/>
            <person name="Amann R."/>
            <person name="Jetten M.S.M."/>
            <person name="Mascher T."/>
            <person name="Medema M.H."/>
            <person name="Devos D.P."/>
            <person name="Kaster A.-K."/>
            <person name="Ovreas L."/>
            <person name="Rohde M."/>
            <person name="Galperin M.Y."/>
            <person name="Jogler C."/>
        </authorList>
    </citation>
    <scope>NUCLEOTIDE SEQUENCE [LARGE SCALE GENOMIC DNA]</scope>
    <source>
        <strain evidence="2 3">Poly30</strain>
    </source>
</reference>
<dbReference type="InterPro" id="IPR014094">
    <property type="entry name" value="LpoB"/>
</dbReference>
<dbReference type="PANTHER" id="PTHR40593">
    <property type="entry name" value="PENICILLIN-BINDING PROTEIN ACTIVATOR LPOB"/>
    <property type="match status" value="1"/>
</dbReference>
<dbReference type="AlphaFoldDB" id="A0A518EMJ6"/>
<protein>
    <recommendedName>
        <fullName evidence="4">Penicillin-binding protein activator LpoB</fullName>
    </recommendedName>
</protein>
<gene>
    <name evidence="2" type="ORF">Poly30_07920</name>
</gene>
<sequence length="213" mass="23642" precursor="true">MKTFPLLALVALGAGFTSACNSVDYGDPDKVETLTIDYGSTDLQAFADRMTKSLLDNRSLDYLDASGKGEDKRIIAVFGGIKNETREHINLDQISRRIQSNLQESGKFRFVAGGEADGQDEIADEIRFQNSGKVRDDMVKAGNNQLGADVRIYGVLSDIYKEKGRSIASLGSKKKDLYYQFFMQAVNIDTGEILWTKEEDIRKTETVSLFGRG</sequence>
<evidence type="ECO:0000256" key="1">
    <source>
        <dbReference type="SAM" id="SignalP"/>
    </source>
</evidence>
<dbReference type="Gene3D" id="3.40.50.10610">
    <property type="entry name" value="ABC-type transport auxiliary lipoprotein component"/>
    <property type="match status" value="1"/>
</dbReference>
<proteinExistence type="predicted"/>
<dbReference type="PROSITE" id="PS51257">
    <property type="entry name" value="PROKAR_LIPOPROTEIN"/>
    <property type="match status" value="1"/>
</dbReference>
<evidence type="ECO:0008006" key="4">
    <source>
        <dbReference type="Google" id="ProtNLM"/>
    </source>
</evidence>
<accession>A0A518EMJ6</accession>
<keyword evidence="3" id="KW-1185">Reference proteome</keyword>
<keyword evidence="1" id="KW-0732">Signal</keyword>